<feature type="compositionally biased region" description="Basic and acidic residues" evidence="1">
    <location>
        <begin position="11"/>
        <end position="20"/>
    </location>
</feature>
<proteinExistence type="predicted"/>
<feature type="region of interest" description="Disordered" evidence="1">
    <location>
        <begin position="1"/>
        <end position="20"/>
    </location>
</feature>
<dbReference type="AlphaFoldDB" id="A0A4Y2BAC7"/>
<feature type="compositionally biased region" description="Polar residues" evidence="1">
    <location>
        <begin position="1"/>
        <end position="10"/>
    </location>
</feature>
<sequence length="393" mass="44252">MESSNSQPNTEELKINEKKDEVMDYEKDELKEKGKAEEQQFVKLFDAVLQQNRGNLSDGDIAEGVAASVSFFREDISSACAREKYNTPKILSGFFHRYSPLYAGKTRRIIVYALLGCEKLRFCFHRPSLKIVDVGSGAGSALVGLYSALYEGGFPFQSLEVTAVDYNKNWEIFFNAIVKKLCEDNFGYASRLFKEKEINCSFVCFDAFKDGCEKETCLNEADIIFMKGVVSILRNDDDRYKIMRDVASAMEPGSLLVYIESPTYVKYFERENSLSLVFQTTTVLPTSSVSQSPDVPFADCQSPLDSNLNTQASSFSSEDRIFTSPSPWIESQTYNPVLQVSGSASHHIEKNNQIMLRPDTDNRFNFSAPGVSEYGQGFASISNQEIFILEKKH</sequence>
<comment type="caution">
    <text evidence="2">The sequence shown here is derived from an EMBL/GenBank/DDBJ whole genome shotgun (WGS) entry which is preliminary data.</text>
</comment>
<keyword evidence="3" id="KW-1185">Reference proteome</keyword>
<evidence type="ECO:0000313" key="3">
    <source>
        <dbReference type="Proteomes" id="UP000499080"/>
    </source>
</evidence>
<dbReference type="InterPro" id="IPR029063">
    <property type="entry name" value="SAM-dependent_MTases_sf"/>
</dbReference>
<dbReference type="Gene3D" id="3.40.50.150">
    <property type="entry name" value="Vaccinia Virus protein VP39"/>
    <property type="match status" value="1"/>
</dbReference>
<reference evidence="2 3" key="1">
    <citation type="journal article" date="2019" name="Sci. Rep.">
        <title>Orb-weaving spider Araneus ventricosus genome elucidates the spidroin gene catalogue.</title>
        <authorList>
            <person name="Kono N."/>
            <person name="Nakamura H."/>
            <person name="Ohtoshi R."/>
            <person name="Moran D.A.P."/>
            <person name="Shinohara A."/>
            <person name="Yoshida Y."/>
            <person name="Fujiwara M."/>
            <person name="Mori M."/>
            <person name="Tomita M."/>
            <person name="Arakawa K."/>
        </authorList>
    </citation>
    <scope>NUCLEOTIDE SEQUENCE [LARGE SCALE GENOMIC DNA]</scope>
</reference>
<gene>
    <name evidence="2" type="ORF">AVEN_133711_1</name>
</gene>
<evidence type="ECO:0000313" key="2">
    <source>
        <dbReference type="EMBL" id="GBL88054.1"/>
    </source>
</evidence>
<accession>A0A4Y2BAC7</accession>
<dbReference type="OrthoDB" id="10478296at2759"/>
<dbReference type="SUPFAM" id="SSF53335">
    <property type="entry name" value="S-adenosyl-L-methionine-dependent methyltransferases"/>
    <property type="match status" value="1"/>
</dbReference>
<dbReference type="Proteomes" id="UP000499080">
    <property type="component" value="Unassembled WGS sequence"/>
</dbReference>
<name>A0A4Y2BAC7_ARAVE</name>
<dbReference type="EMBL" id="BGPR01000057">
    <property type="protein sequence ID" value="GBL88054.1"/>
    <property type="molecule type" value="Genomic_DNA"/>
</dbReference>
<organism evidence="2 3">
    <name type="scientific">Araneus ventricosus</name>
    <name type="common">Orbweaver spider</name>
    <name type="synonym">Epeira ventricosa</name>
    <dbReference type="NCBI Taxonomy" id="182803"/>
    <lineage>
        <taxon>Eukaryota</taxon>
        <taxon>Metazoa</taxon>
        <taxon>Ecdysozoa</taxon>
        <taxon>Arthropoda</taxon>
        <taxon>Chelicerata</taxon>
        <taxon>Arachnida</taxon>
        <taxon>Araneae</taxon>
        <taxon>Araneomorphae</taxon>
        <taxon>Entelegynae</taxon>
        <taxon>Araneoidea</taxon>
        <taxon>Araneidae</taxon>
        <taxon>Araneus</taxon>
    </lineage>
</organism>
<evidence type="ECO:0000256" key="1">
    <source>
        <dbReference type="SAM" id="MobiDB-lite"/>
    </source>
</evidence>
<protein>
    <submittedName>
        <fullName evidence="2">Uncharacterized protein</fullName>
    </submittedName>
</protein>